<sequence>MMISDCQTPEAAAMGGNNNEIWFKITSGEKRKVHFSDEDNMCQHGHYSRQCSLNEPGPGP</sequence>
<reference evidence="1 2" key="1">
    <citation type="submission" date="2020-03" db="EMBL/GenBank/DDBJ databases">
        <title>Dissostichus mawsoni Genome sequencing and assembly.</title>
        <authorList>
            <person name="Park H."/>
        </authorList>
    </citation>
    <scope>NUCLEOTIDE SEQUENCE [LARGE SCALE GENOMIC DNA]</scope>
    <source>
        <strain evidence="1">DM0001</strain>
        <tissue evidence="1">Muscle</tissue>
    </source>
</reference>
<dbReference type="EMBL" id="JAAKFY010000013">
    <property type="protein sequence ID" value="KAF3847958.1"/>
    <property type="molecule type" value="Genomic_DNA"/>
</dbReference>
<name>A0A7J5YI56_DISMA</name>
<feature type="non-terminal residue" evidence="1">
    <location>
        <position position="60"/>
    </location>
</feature>
<keyword evidence="2" id="KW-1185">Reference proteome</keyword>
<organism evidence="1 2">
    <name type="scientific">Dissostichus mawsoni</name>
    <name type="common">Antarctic cod</name>
    <dbReference type="NCBI Taxonomy" id="36200"/>
    <lineage>
        <taxon>Eukaryota</taxon>
        <taxon>Metazoa</taxon>
        <taxon>Chordata</taxon>
        <taxon>Craniata</taxon>
        <taxon>Vertebrata</taxon>
        <taxon>Euteleostomi</taxon>
        <taxon>Actinopterygii</taxon>
        <taxon>Neopterygii</taxon>
        <taxon>Teleostei</taxon>
        <taxon>Neoteleostei</taxon>
        <taxon>Acanthomorphata</taxon>
        <taxon>Eupercaria</taxon>
        <taxon>Perciformes</taxon>
        <taxon>Notothenioidei</taxon>
        <taxon>Nototheniidae</taxon>
        <taxon>Dissostichus</taxon>
    </lineage>
</organism>
<dbReference type="Proteomes" id="UP000518266">
    <property type="component" value="Unassembled WGS sequence"/>
</dbReference>
<evidence type="ECO:0000313" key="2">
    <source>
        <dbReference type="Proteomes" id="UP000518266"/>
    </source>
</evidence>
<evidence type="ECO:0000313" key="1">
    <source>
        <dbReference type="EMBL" id="KAF3847958.1"/>
    </source>
</evidence>
<gene>
    <name evidence="1" type="ORF">F7725_020986</name>
</gene>
<protein>
    <submittedName>
        <fullName evidence="1">Uncharacterized protein</fullName>
    </submittedName>
</protein>
<accession>A0A7J5YI56</accession>
<proteinExistence type="predicted"/>
<dbReference type="AlphaFoldDB" id="A0A7J5YI56"/>
<comment type="caution">
    <text evidence="1">The sequence shown here is derived from an EMBL/GenBank/DDBJ whole genome shotgun (WGS) entry which is preliminary data.</text>
</comment>